<dbReference type="Pfam" id="PF13460">
    <property type="entry name" value="NAD_binding_10"/>
    <property type="match status" value="1"/>
</dbReference>
<accession>M2Q5K8</accession>
<feature type="domain" description="NAD(P)-binding" evidence="1">
    <location>
        <begin position="22"/>
        <end position="192"/>
    </location>
</feature>
<dbReference type="PATRIC" id="fig|1238180.3.peg.8266"/>
<organism evidence="2 3">
    <name type="scientific">Amycolatopsis azurea DSM 43854</name>
    <dbReference type="NCBI Taxonomy" id="1238180"/>
    <lineage>
        <taxon>Bacteria</taxon>
        <taxon>Bacillati</taxon>
        <taxon>Actinomycetota</taxon>
        <taxon>Actinomycetes</taxon>
        <taxon>Pseudonocardiales</taxon>
        <taxon>Pseudonocardiaceae</taxon>
        <taxon>Amycolatopsis</taxon>
    </lineage>
</organism>
<dbReference type="Proteomes" id="UP000014137">
    <property type="component" value="Unassembled WGS sequence"/>
</dbReference>
<dbReference type="PANTHER" id="PTHR43162:SF1">
    <property type="entry name" value="PRESTALK A DIFFERENTIATION PROTEIN A"/>
    <property type="match status" value="1"/>
</dbReference>
<gene>
    <name evidence="2" type="ORF">C791_0533</name>
</gene>
<dbReference type="EMBL" id="ANMG01000107">
    <property type="protein sequence ID" value="EMD22046.1"/>
    <property type="molecule type" value="Genomic_DNA"/>
</dbReference>
<dbReference type="Gene3D" id="3.40.50.720">
    <property type="entry name" value="NAD(P)-binding Rossmann-like Domain"/>
    <property type="match status" value="1"/>
</dbReference>
<sequence>MPLSGSGSDIDRKGTIMILITGANGVVGRHVMNVLLEQGVSVGAVTRGADGTRLPDNVEAVVGDLARPSWIETALEGAEAIQISPRATGAGLEELLKLAAERGVRRVVLLSATTVEYPAGEARFAAQFEHAEDLVARSGLEWTVLRLADFAANALAWVPQLKAGDVVRGAYGRAASSPIHETDIATVAARALLGGFPAGSVYTLTGPRSVDQYEKVRLLGEAVHRPLSFQELPPEQVRQAMLAQGLPEEVPARLLGSLADYSVHPGPTTTTVEELLGRPALTFADWARDNAPAFQAQPTFS</sequence>
<dbReference type="InterPro" id="IPR016040">
    <property type="entry name" value="NAD(P)-bd_dom"/>
</dbReference>
<dbReference type="PANTHER" id="PTHR43162">
    <property type="match status" value="1"/>
</dbReference>
<dbReference type="InterPro" id="IPR051604">
    <property type="entry name" value="Ergot_Alk_Oxidoreductase"/>
</dbReference>
<evidence type="ECO:0000259" key="1">
    <source>
        <dbReference type="Pfam" id="PF13460"/>
    </source>
</evidence>
<reference evidence="2 3" key="1">
    <citation type="submission" date="2012-10" db="EMBL/GenBank/DDBJ databases">
        <title>Genome assembly of Amycolatopsis azurea DSM 43854.</title>
        <authorList>
            <person name="Khatri I."/>
            <person name="Kaur I."/>
            <person name="Subramanian S."/>
            <person name="Mayilraj S."/>
        </authorList>
    </citation>
    <scope>NUCLEOTIDE SEQUENCE [LARGE SCALE GENOMIC DNA]</scope>
    <source>
        <strain evidence="2 3">DSM 43854</strain>
    </source>
</reference>
<evidence type="ECO:0000313" key="3">
    <source>
        <dbReference type="Proteomes" id="UP000014137"/>
    </source>
</evidence>
<dbReference type="SUPFAM" id="SSF51735">
    <property type="entry name" value="NAD(P)-binding Rossmann-fold domains"/>
    <property type="match status" value="1"/>
</dbReference>
<dbReference type="AlphaFoldDB" id="M2Q5K8"/>
<protein>
    <recommendedName>
        <fullName evidence="1">NAD(P)-binding domain-containing protein</fullName>
    </recommendedName>
</protein>
<dbReference type="InterPro" id="IPR036291">
    <property type="entry name" value="NAD(P)-bd_dom_sf"/>
</dbReference>
<evidence type="ECO:0000313" key="2">
    <source>
        <dbReference type="EMBL" id="EMD22046.1"/>
    </source>
</evidence>
<name>M2Q5K8_9PSEU</name>
<proteinExistence type="predicted"/>
<comment type="caution">
    <text evidence="2">The sequence shown here is derived from an EMBL/GenBank/DDBJ whole genome shotgun (WGS) entry which is preliminary data.</text>
</comment>